<protein>
    <recommendedName>
        <fullName evidence="1">Aldehyde dehydrogenase domain-containing protein</fullName>
    </recommendedName>
</protein>
<dbReference type="SUPFAM" id="SSF48371">
    <property type="entry name" value="ARM repeat"/>
    <property type="match status" value="1"/>
</dbReference>
<evidence type="ECO:0000259" key="1">
    <source>
        <dbReference type="Pfam" id="PF00171"/>
    </source>
</evidence>
<feature type="domain" description="Aldehyde dehydrogenase" evidence="1">
    <location>
        <begin position="126"/>
        <end position="237"/>
    </location>
</feature>
<evidence type="ECO:0000313" key="3">
    <source>
        <dbReference type="EMBL" id="CAF1583065.1"/>
    </source>
</evidence>
<dbReference type="GO" id="GO:0016620">
    <property type="term" value="F:oxidoreductase activity, acting on the aldehyde or oxo group of donors, NAD or NADP as acceptor"/>
    <property type="evidence" value="ECO:0007669"/>
    <property type="project" value="InterPro"/>
</dbReference>
<dbReference type="InterPro" id="IPR015590">
    <property type="entry name" value="Aldehyde_DH_dom"/>
</dbReference>
<dbReference type="SUPFAM" id="SSF53720">
    <property type="entry name" value="ALDH-like"/>
    <property type="match status" value="2"/>
</dbReference>
<dbReference type="Gene3D" id="3.40.605.10">
    <property type="entry name" value="Aldehyde Dehydrogenase, Chain A, domain 1"/>
    <property type="match status" value="2"/>
</dbReference>
<keyword evidence="5" id="KW-1185">Reference proteome</keyword>
<dbReference type="InterPro" id="IPR011989">
    <property type="entry name" value="ARM-like"/>
</dbReference>
<dbReference type="AlphaFoldDB" id="A0A815ESQ6"/>
<dbReference type="InterPro" id="IPR016161">
    <property type="entry name" value="Ald_DH/histidinol_DH"/>
</dbReference>
<evidence type="ECO:0000313" key="2">
    <source>
        <dbReference type="EMBL" id="CAF1316145.1"/>
    </source>
</evidence>
<dbReference type="Gene3D" id="3.40.309.10">
    <property type="entry name" value="Aldehyde Dehydrogenase, Chain A, domain 2"/>
    <property type="match status" value="1"/>
</dbReference>
<dbReference type="Gene3D" id="1.25.10.10">
    <property type="entry name" value="Leucine-rich Repeat Variant"/>
    <property type="match status" value="1"/>
</dbReference>
<evidence type="ECO:0000313" key="4">
    <source>
        <dbReference type="Proteomes" id="UP000663854"/>
    </source>
</evidence>
<dbReference type="EMBL" id="CAJNOH010002915">
    <property type="protein sequence ID" value="CAF1316145.1"/>
    <property type="molecule type" value="Genomic_DNA"/>
</dbReference>
<dbReference type="PANTHER" id="PTHR11699">
    <property type="entry name" value="ALDEHYDE DEHYDROGENASE-RELATED"/>
    <property type="match status" value="1"/>
</dbReference>
<feature type="domain" description="Aldehyde dehydrogenase" evidence="1">
    <location>
        <begin position="4"/>
        <end position="85"/>
    </location>
</feature>
<sequence length="361" mass="40292">MLIALKPTKQTLLSALYYAALIKEAGFPSDGVNIIPGDGPECGYAIAVHAHIDKAACTSSVEIGKKIQEAATKSNLKCVTFELESDYKFGDKLECGGERIDNKDYFIKATIFSDVKDDMQIAHEESDPDKAIEAAEKGFQYDSPWRKSDPAARAQLICKLADLLLHVVGYLAKLETLSSEKLLQESYCEILGAAVCLDYYAGWADKITGETLSSESGIFITYIKHESVGIYEQIILWISILVELTRLEGTKHDNLISLQMLDVAAILLENDYVFIHDSNSTTVPEVLYAAAWICGEFCSYLKEPQKILESMLNTRITLFPEHIQSVYYQNILKIIIYLIQSSNNDETLIQQLLSLTIDKMS</sequence>
<name>A0A815ESQ6_9BILA</name>
<dbReference type="InterPro" id="IPR016163">
    <property type="entry name" value="Ald_DH_C"/>
</dbReference>
<dbReference type="EMBL" id="CAJNOL010004191">
    <property type="protein sequence ID" value="CAF1583065.1"/>
    <property type="molecule type" value="Genomic_DNA"/>
</dbReference>
<dbReference type="InterPro" id="IPR016162">
    <property type="entry name" value="Ald_DH_N"/>
</dbReference>
<accession>A0A815ESQ6</accession>
<evidence type="ECO:0000313" key="5">
    <source>
        <dbReference type="Proteomes" id="UP000663870"/>
    </source>
</evidence>
<organism evidence="2 4">
    <name type="scientific">Rotaria sordida</name>
    <dbReference type="NCBI Taxonomy" id="392033"/>
    <lineage>
        <taxon>Eukaryota</taxon>
        <taxon>Metazoa</taxon>
        <taxon>Spiralia</taxon>
        <taxon>Gnathifera</taxon>
        <taxon>Rotifera</taxon>
        <taxon>Eurotatoria</taxon>
        <taxon>Bdelloidea</taxon>
        <taxon>Philodinida</taxon>
        <taxon>Philodinidae</taxon>
        <taxon>Rotaria</taxon>
    </lineage>
</organism>
<dbReference type="Proteomes" id="UP000663870">
    <property type="component" value="Unassembled WGS sequence"/>
</dbReference>
<dbReference type="Pfam" id="PF00171">
    <property type="entry name" value="Aldedh"/>
    <property type="match status" value="2"/>
</dbReference>
<dbReference type="Proteomes" id="UP000663854">
    <property type="component" value="Unassembled WGS sequence"/>
</dbReference>
<comment type="caution">
    <text evidence="2">The sequence shown here is derived from an EMBL/GenBank/DDBJ whole genome shotgun (WGS) entry which is preliminary data.</text>
</comment>
<dbReference type="InterPro" id="IPR016024">
    <property type="entry name" value="ARM-type_fold"/>
</dbReference>
<proteinExistence type="predicted"/>
<gene>
    <name evidence="3" type="ORF">JXQ802_LOCUS46433</name>
    <name evidence="2" type="ORF">PYM288_LOCUS30669</name>
</gene>
<reference evidence="2" key="1">
    <citation type="submission" date="2021-02" db="EMBL/GenBank/DDBJ databases">
        <authorList>
            <person name="Nowell W R."/>
        </authorList>
    </citation>
    <scope>NUCLEOTIDE SEQUENCE</scope>
</reference>